<name>A0A1Y2K6B0_9PROT</name>
<comment type="similarity">
    <text evidence="2">Belongs to the Rht family.</text>
</comment>
<evidence type="ECO:0000256" key="5">
    <source>
        <dbReference type="ARBA" id="ARBA00022989"/>
    </source>
</evidence>
<organism evidence="8 9">
    <name type="scientific">Magnetofaba australis IT-1</name>
    <dbReference type="NCBI Taxonomy" id="1434232"/>
    <lineage>
        <taxon>Bacteria</taxon>
        <taxon>Pseudomonadati</taxon>
        <taxon>Pseudomonadota</taxon>
        <taxon>Magnetococcia</taxon>
        <taxon>Magnetococcales</taxon>
        <taxon>Magnetococcaceae</taxon>
        <taxon>Magnetofaba</taxon>
    </lineage>
</organism>
<dbReference type="OrthoDB" id="9804822at2"/>
<dbReference type="PANTHER" id="PTHR30086">
    <property type="entry name" value="ARGININE EXPORTER PROTEIN ARGO"/>
    <property type="match status" value="1"/>
</dbReference>
<dbReference type="Proteomes" id="UP000194003">
    <property type="component" value="Unassembled WGS sequence"/>
</dbReference>
<comment type="caution">
    <text evidence="8">The sequence shown here is derived from an EMBL/GenBank/DDBJ whole genome shotgun (WGS) entry which is preliminary data.</text>
</comment>
<evidence type="ECO:0000256" key="2">
    <source>
        <dbReference type="ARBA" id="ARBA00007928"/>
    </source>
</evidence>
<evidence type="ECO:0000313" key="9">
    <source>
        <dbReference type="Proteomes" id="UP000194003"/>
    </source>
</evidence>
<sequence>MTVAFLLAALVVVLIPGTGVIYTLSQGVFRGRRAALIAAVGCTLGIVPHLLATLMGLAVVMHASALLFQTMKWLGIAYLLYMAWGLWRAGGQIAMTQPKSHSARRIIVDGVLLNLLNPKLTIFFLAFLPQFTPASHPHPLWHMTGLALTFMALTWAVFSVYGLLAASLRARVLSSPRLVRRIQRSFALAFAGFGLKLALTEQR</sequence>
<dbReference type="Pfam" id="PF01810">
    <property type="entry name" value="LysE"/>
    <property type="match status" value="1"/>
</dbReference>
<accession>A0A1Y2K6B0</accession>
<dbReference type="GO" id="GO:0005886">
    <property type="term" value="C:plasma membrane"/>
    <property type="evidence" value="ECO:0007669"/>
    <property type="project" value="UniProtKB-SubCell"/>
</dbReference>
<comment type="subcellular location">
    <subcellularLocation>
        <location evidence="1">Cell membrane</location>
        <topology evidence="1">Multi-pass membrane protein</topology>
    </subcellularLocation>
</comment>
<feature type="transmembrane region" description="Helical" evidence="7">
    <location>
        <begin position="6"/>
        <end position="24"/>
    </location>
</feature>
<dbReference type="GO" id="GO:0042970">
    <property type="term" value="F:homoserine transmembrane transporter activity"/>
    <property type="evidence" value="ECO:0007669"/>
    <property type="project" value="TreeGrafter"/>
</dbReference>
<gene>
    <name evidence="8" type="ORF">MAIT1_03793</name>
</gene>
<feature type="transmembrane region" description="Helical" evidence="7">
    <location>
        <begin position="36"/>
        <end position="60"/>
    </location>
</feature>
<dbReference type="PANTHER" id="PTHR30086:SF14">
    <property type="entry name" value="HOMOSERINE_HOMOSERINE LACTONE EFFLUX PROTEIN"/>
    <property type="match status" value="1"/>
</dbReference>
<keyword evidence="3" id="KW-1003">Cell membrane</keyword>
<protein>
    <submittedName>
        <fullName evidence="8">Putative lysine exporter protein LysE/YggA</fullName>
    </submittedName>
</protein>
<feature type="transmembrane region" description="Helical" evidence="7">
    <location>
        <begin position="66"/>
        <end position="87"/>
    </location>
</feature>
<dbReference type="AlphaFoldDB" id="A0A1Y2K6B0"/>
<feature type="transmembrane region" description="Helical" evidence="7">
    <location>
        <begin position="107"/>
        <end position="128"/>
    </location>
</feature>
<evidence type="ECO:0000256" key="6">
    <source>
        <dbReference type="ARBA" id="ARBA00023136"/>
    </source>
</evidence>
<proteinExistence type="inferred from homology"/>
<dbReference type="STRING" id="1434232.MAIT1_03793"/>
<dbReference type="EMBL" id="LVJN01000019">
    <property type="protein sequence ID" value="OSM03961.1"/>
    <property type="molecule type" value="Genomic_DNA"/>
</dbReference>
<evidence type="ECO:0000256" key="7">
    <source>
        <dbReference type="SAM" id="Phobius"/>
    </source>
</evidence>
<reference evidence="8 9" key="1">
    <citation type="journal article" date="2016" name="BMC Genomics">
        <title>Combined genomic and structural analyses of a cultured magnetotactic bacterium reveals its niche adaptation to a dynamic environment.</title>
        <authorList>
            <person name="Araujo A.C."/>
            <person name="Morillo V."/>
            <person name="Cypriano J."/>
            <person name="Teixeira L.C."/>
            <person name="Leao P."/>
            <person name="Lyra S."/>
            <person name="Almeida L.G."/>
            <person name="Bazylinski D.A."/>
            <person name="Vasconcellos A.T."/>
            <person name="Abreu F."/>
            <person name="Lins U."/>
        </authorList>
    </citation>
    <scope>NUCLEOTIDE SEQUENCE [LARGE SCALE GENOMIC DNA]</scope>
    <source>
        <strain evidence="8 9">IT-1</strain>
    </source>
</reference>
<feature type="transmembrane region" description="Helical" evidence="7">
    <location>
        <begin position="140"/>
        <end position="164"/>
    </location>
</feature>
<keyword evidence="5 7" id="KW-1133">Transmembrane helix</keyword>
<dbReference type="InterPro" id="IPR001123">
    <property type="entry name" value="LeuE-type"/>
</dbReference>
<evidence type="ECO:0000256" key="4">
    <source>
        <dbReference type="ARBA" id="ARBA00022692"/>
    </source>
</evidence>
<keyword evidence="9" id="KW-1185">Reference proteome</keyword>
<evidence type="ECO:0000313" key="8">
    <source>
        <dbReference type="EMBL" id="OSM03961.1"/>
    </source>
</evidence>
<evidence type="ECO:0000256" key="3">
    <source>
        <dbReference type="ARBA" id="ARBA00022475"/>
    </source>
</evidence>
<keyword evidence="6 7" id="KW-0472">Membrane</keyword>
<dbReference type="RefSeq" id="WP_085442085.1">
    <property type="nucleotide sequence ID" value="NZ_LVJN01000019.1"/>
</dbReference>
<dbReference type="PIRSF" id="PIRSF006324">
    <property type="entry name" value="LeuE"/>
    <property type="match status" value="1"/>
</dbReference>
<keyword evidence="4 7" id="KW-0812">Transmembrane</keyword>
<evidence type="ECO:0000256" key="1">
    <source>
        <dbReference type="ARBA" id="ARBA00004651"/>
    </source>
</evidence>